<dbReference type="AlphaFoldDB" id="A0A084B6C4"/>
<protein>
    <submittedName>
        <fullName evidence="1">Uncharacterized protein</fullName>
    </submittedName>
</protein>
<gene>
    <name evidence="1" type="ORF">S7711_10907</name>
</gene>
<name>A0A084B6C4_STACB</name>
<organism evidence="1 2">
    <name type="scientific">Stachybotrys chartarum (strain CBS 109288 / IBT 7711)</name>
    <name type="common">Toxic black mold</name>
    <name type="synonym">Stilbospora chartarum</name>
    <dbReference type="NCBI Taxonomy" id="1280523"/>
    <lineage>
        <taxon>Eukaryota</taxon>
        <taxon>Fungi</taxon>
        <taxon>Dikarya</taxon>
        <taxon>Ascomycota</taxon>
        <taxon>Pezizomycotina</taxon>
        <taxon>Sordariomycetes</taxon>
        <taxon>Hypocreomycetidae</taxon>
        <taxon>Hypocreales</taxon>
        <taxon>Stachybotryaceae</taxon>
        <taxon>Stachybotrys</taxon>
    </lineage>
</organism>
<dbReference type="EMBL" id="KL647913">
    <property type="protein sequence ID" value="KEY73103.1"/>
    <property type="molecule type" value="Genomic_DNA"/>
</dbReference>
<keyword evidence="2" id="KW-1185">Reference proteome</keyword>
<dbReference type="HOGENOM" id="CLU_2361106_0_0_1"/>
<sequence length="96" mass="10642">MSRYLRVGRFYPWRWRGKGKNWAAAGRLETAPERLGPHHLMAIPYCPPKLQEHSAVGSHHGRISYSPQRLGACCVAMPVPVSKDAGAFWPAPAPVP</sequence>
<proteinExistence type="predicted"/>
<dbReference type="Proteomes" id="UP000028045">
    <property type="component" value="Unassembled WGS sequence"/>
</dbReference>
<evidence type="ECO:0000313" key="1">
    <source>
        <dbReference type="EMBL" id="KEY73103.1"/>
    </source>
</evidence>
<reference evidence="1 2" key="1">
    <citation type="journal article" date="2014" name="BMC Genomics">
        <title>Comparative genome sequencing reveals chemotype-specific gene clusters in the toxigenic black mold Stachybotrys.</title>
        <authorList>
            <person name="Semeiks J."/>
            <person name="Borek D."/>
            <person name="Otwinowski Z."/>
            <person name="Grishin N.V."/>
        </authorList>
    </citation>
    <scope>NUCLEOTIDE SEQUENCE [LARGE SCALE GENOMIC DNA]</scope>
    <source>
        <strain evidence="2">CBS 109288 / IBT 7711</strain>
    </source>
</reference>
<accession>A0A084B6C4</accession>
<evidence type="ECO:0000313" key="2">
    <source>
        <dbReference type="Proteomes" id="UP000028045"/>
    </source>
</evidence>